<evidence type="ECO:0000313" key="1">
    <source>
        <dbReference type="EMBL" id="THG52102.1"/>
    </source>
</evidence>
<gene>
    <name evidence="1" type="ORF">E5990_05505</name>
</gene>
<name>A0AC61S6C5_9BACT</name>
<accession>A0AC61S6C5</accession>
<comment type="caution">
    <text evidence="1">The sequence shown here is derived from an EMBL/GenBank/DDBJ whole genome shotgun (WGS) entry which is preliminary data.</text>
</comment>
<evidence type="ECO:0000313" key="2">
    <source>
        <dbReference type="Proteomes" id="UP000305401"/>
    </source>
</evidence>
<sequence>MILVSRFLFKAFASIMIAGITTAGALASELPDEDLHYSIMYKWGLINKEAGRATLSLRNYPGRYKAMLAARTVPWADKVYRVRDTLKSEMASPSCLPSMYVKLTHEGSANNVDRLCYSRNGNEVTVYSHRERSKNNGPVTVSDTVLHGTLPGLDMLSVFYYMRRLDFQSMKPGETVVLDLFSGRKVERLTISYNGRRTIKLNSGTRHTYEVTFSFTQNGKTSDAPMYTWISTDSARIPLKMEGQLPFGKVQAFYTGSSQQ</sequence>
<reference evidence="1" key="1">
    <citation type="submission" date="2019-04" db="EMBL/GenBank/DDBJ databases">
        <title>Microbes associate with the intestines of laboratory mice.</title>
        <authorList>
            <person name="Navarre W."/>
            <person name="Wong E."/>
            <person name="Huang K.C."/>
            <person name="Tropini C."/>
            <person name="Ng K."/>
            <person name="Yu B."/>
        </authorList>
    </citation>
    <scope>NUCLEOTIDE SEQUENCE</scope>
    <source>
        <strain evidence="1">NM86_A22</strain>
    </source>
</reference>
<protein>
    <submittedName>
        <fullName evidence="1">DUF3108 domain-containing protein</fullName>
    </submittedName>
</protein>
<organism evidence="1 2">
    <name type="scientific">Muribaculum caecicola</name>
    <dbReference type="NCBI Taxonomy" id="3038144"/>
    <lineage>
        <taxon>Bacteria</taxon>
        <taxon>Pseudomonadati</taxon>
        <taxon>Bacteroidota</taxon>
        <taxon>Bacteroidia</taxon>
        <taxon>Bacteroidales</taxon>
        <taxon>Muribaculaceae</taxon>
        <taxon>Muribaculum</taxon>
    </lineage>
</organism>
<dbReference type="EMBL" id="SSTG01000050">
    <property type="protein sequence ID" value="THG52102.1"/>
    <property type="molecule type" value="Genomic_DNA"/>
</dbReference>
<keyword evidence="2" id="KW-1185">Reference proteome</keyword>
<proteinExistence type="predicted"/>
<dbReference type="Proteomes" id="UP000305401">
    <property type="component" value="Unassembled WGS sequence"/>
</dbReference>